<comment type="caution">
    <text evidence="3">The sequence shown here is derived from an EMBL/GenBank/DDBJ whole genome shotgun (WGS) entry which is preliminary data.</text>
</comment>
<dbReference type="InterPro" id="IPR016477">
    <property type="entry name" value="Fructo-/Ketosamine-3-kinase"/>
</dbReference>
<protein>
    <recommendedName>
        <fullName evidence="1">protein-ribulosamine 3-kinase</fullName>
        <ecNumber evidence="1">2.7.1.172</ecNumber>
    </recommendedName>
</protein>
<evidence type="ECO:0000256" key="1">
    <source>
        <dbReference type="ARBA" id="ARBA00011961"/>
    </source>
</evidence>
<dbReference type="SUPFAM" id="SSF56112">
    <property type="entry name" value="Protein kinase-like (PK-like)"/>
    <property type="match status" value="1"/>
</dbReference>
<keyword evidence="4" id="KW-1185">Reference proteome</keyword>
<evidence type="ECO:0000313" key="3">
    <source>
        <dbReference type="EMBL" id="KAK0517346.1"/>
    </source>
</evidence>
<organism evidence="3 4">
    <name type="scientific">Cladonia borealis</name>
    <dbReference type="NCBI Taxonomy" id="184061"/>
    <lineage>
        <taxon>Eukaryota</taxon>
        <taxon>Fungi</taxon>
        <taxon>Dikarya</taxon>
        <taxon>Ascomycota</taxon>
        <taxon>Pezizomycotina</taxon>
        <taxon>Lecanoromycetes</taxon>
        <taxon>OSLEUM clade</taxon>
        <taxon>Lecanoromycetidae</taxon>
        <taxon>Lecanorales</taxon>
        <taxon>Lecanorineae</taxon>
        <taxon>Cladoniaceae</taxon>
        <taxon>Cladonia</taxon>
    </lineage>
</organism>
<dbReference type="Proteomes" id="UP001166286">
    <property type="component" value="Unassembled WGS sequence"/>
</dbReference>
<reference evidence="3" key="1">
    <citation type="submission" date="2023-03" db="EMBL/GenBank/DDBJ databases">
        <title>Complete genome of Cladonia borealis.</title>
        <authorList>
            <person name="Park H."/>
        </authorList>
    </citation>
    <scope>NUCLEOTIDE SEQUENCE</scope>
    <source>
        <strain evidence="3">ANT050790</strain>
    </source>
</reference>
<dbReference type="GO" id="GO:0102193">
    <property type="term" value="F:protein-ribulosamine 3-kinase activity"/>
    <property type="evidence" value="ECO:0007669"/>
    <property type="project" value="UniProtKB-EC"/>
</dbReference>
<sequence>MQLNRERNGVWKNLEQVVDRRITHVVPQVLGPLEAEGRVVKPTLIHGDLWDGNIGTDLETGETYVFDTSVYYAHNEMEVAMWRGRLNKVDGISEPAEQFDDRNRIYHTLHESACHDGSSFQEECYENMNI</sequence>
<dbReference type="InterPro" id="IPR011009">
    <property type="entry name" value="Kinase-like_dom_sf"/>
</dbReference>
<dbReference type="Pfam" id="PF03881">
    <property type="entry name" value="Fructosamin_kin"/>
    <property type="match status" value="1"/>
</dbReference>
<comment type="catalytic activity">
    <reaction evidence="2">
        <text>N(6)-D-ribulosyl-L-lysyl-[protein] + ATP = N(6)-(3-O-phospho-D-ribulosyl)-L-lysyl-[protein] + ADP + H(+)</text>
        <dbReference type="Rhea" id="RHEA:48432"/>
        <dbReference type="Rhea" id="RHEA-COMP:12103"/>
        <dbReference type="Rhea" id="RHEA-COMP:12104"/>
        <dbReference type="ChEBI" id="CHEBI:15378"/>
        <dbReference type="ChEBI" id="CHEBI:30616"/>
        <dbReference type="ChEBI" id="CHEBI:90418"/>
        <dbReference type="ChEBI" id="CHEBI:90420"/>
        <dbReference type="ChEBI" id="CHEBI:456216"/>
        <dbReference type="EC" id="2.7.1.172"/>
    </reaction>
    <physiologicalReaction direction="left-to-right" evidence="2">
        <dbReference type="Rhea" id="RHEA:48433"/>
    </physiologicalReaction>
</comment>
<dbReference type="EC" id="2.7.1.172" evidence="1"/>
<proteinExistence type="predicted"/>
<accession>A0AA39UF86</accession>
<dbReference type="EMBL" id="JAFEKC020000001">
    <property type="protein sequence ID" value="KAK0517346.1"/>
    <property type="molecule type" value="Genomic_DNA"/>
</dbReference>
<name>A0AA39UF86_9LECA</name>
<gene>
    <name evidence="3" type="ORF">JMJ35_000501</name>
</gene>
<dbReference type="Gene3D" id="3.90.1200.10">
    <property type="match status" value="1"/>
</dbReference>
<evidence type="ECO:0000256" key="2">
    <source>
        <dbReference type="ARBA" id="ARBA00048655"/>
    </source>
</evidence>
<dbReference type="PANTHER" id="PTHR12149:SF8">
    <property type="entry name" value="PROTEIN-RIBULOSAMINE 3-KINASE"/>
    <property type="match status" value="1"/>
</dbReference>
<dbReference type="AlphaFoldDB" id="A0AA39UF86"/>
<dbReference type="PANTHER" id="PTHR12149">
    <property type="entry name" value="FRUCTOSAMINE 3 KINASE-RELATED PROTEIN"/>
    <property type="match status" value="1"/>
</dbReference>
<evidence type="ECO:0000313" key="4">
    <source>
        <dbReference type="Proteomes" id="UP001166286"/>
    </source>
</evidence>